<reference evidence="2" key="1">
    <citation type="submission" date="2012-02" db="EMBL/GenBank/DDBJ databases">
        <title>Complete sequence of Mesorhizobium australicum WSM2073.</title>
        <authorList>
            <person name="Lucas S."/>
            <person name="Han J."/>
            <person name="Lapidus A."/>
            <person name="Cheng J.-F."/>
            <person name="Goodwin L."/>
            <person name="Pitluck S."/>
            <person name="Peters L."/>
            <person name="Gu W."/>
            <person name="Detter J.C."/>
            <person name="Han C."/>
            <person name="Tapia R."/>
            <person name="Land M."/>
            <person name="Hauser L."/>
            <person name="Kyrpides N."/>
            <person name="Ivanova N."/>
            <person name="Pagani I."/>
            <person name="Reeve W.G."/>
            <person name="Howieson J.G."/>
            <person name="Tiwari R.P."/>
            <person name="O'Hara G.W."/>
            <person name="Atkins C.A."/>
            <person name="Ronson C.W."/>
            <person name="Nandasena K.G."/>
            <person name="Woyke T."/>
        </authorList>
    </citation>
    <scope>NUCLEOTIDE SEQUENCE [LARGE SCALE GENOMIC DNA]</scope>
    <source>
        <strain evidence="2">LMG 24608 / HAMBI 3006 / WSM2073</strain>
    </source>
</reference>
<dbReference type="GeneID" id="90988419"/>
<dbReference type="InterPro" id="IPR010385">
    <property type="entry name" value="DUF982"/>
</dbReference>
<dbReference type="STRING" id="754035.Mesau_00899"/>
<dbReference type="Proteomes" id="UP000010998">
    <property type="component" value="Chromosome"/>
</dbReference>
<keyword evidence="2" id="KW-1185">Reference proteome</keyword>
<dbReference type="AlphaFoldDB" id="L0KH39"/>
<sequence>MQDKRFDMPVSVALGRSGNTIYKVERVAQAADVLLNRWPAVTGKSHVAARRACLAVLDGIKEASVARAAFVKAAADADILREDDYGRG</sequence>
<evidence type="ECO:0000313" key="2">
    <source>
        <dbReference type="Proteomes" id="UP000010998"/>
    </source>
</evidence>
<dbReference type="OrthoDB" id="8084653at2"/>
<dbReference type="RefSeq" id="WP_015314855.1">
    <property type="nucleotide sequence ID" value="NC_019973.1"/>
</dbReference>
<dbReference type="HOGENOM" id="CLU_134423_5_1_5"/>
<evidence type="ECO:0000313" key="1">
    <source>
        <dbReference type="EMBL" id="AGB43383.1"/>
    </source>
</evidence>
<dbReference type="Pfam" id="PF06169">
    <property type="entry name" value="DUF982"/>
    <property type="match status" value="1"/>
</dbReference>
<protein>
    <recommendedName>
        <fullName evidence="3">DUF982 domain-containing protein</fullName>
    </recommendedName>
</protein>
<dbReference type="KEGG" id="mam:Mesau_00899"/>
<name>L0KH39_MESAW</name>
<organism evidence="1 2">
    <name type="scientific">Mesorhizobium australicum (strain HAMBI 3006 / LMG 24608 / WSM2073)</name>
    <dbReference type="NCBI Taxonomy" id="754035"/>
    <lineage>
        <taxon>Bacteria</taxon>
        <taxon>Pseudomonadati</taxon>
        <taxon>Pseudomonadota</taxon>
        <taxon>Alphaproteobacteria</taxon>
        <taxon>Hyphomicrobiales</taxon>
        <taxon>Phyllobacteriaceae</taxon>
        <taxon>Mesorhizobium</taxon>
    </lineage>
</organism>
<proteinExistence type="predicted"/>
<dbReference type="EMBL" id="CP003358">
    <property type="protein sequence ID" value="AGB43383.1"/>
    <property type="molecule type" value="Genomic_DNA"/>
</dbReference>
<evidence type="ECO:0008006" key="3">
    <source>
        <dbReference type="Google" id="ProtNLM"/>
    </source>
</evidence>
<dbReference type="Gene3D" id="6.10.250.730">
    <property type="match status" value="1"/>
</dbReference>
<gene>
    <name evidence="1" type="ordered locus">Mesau_00899</name>
</gene>
<accession>L0KH39</accession>